<dbReference type="InterPro" id="IPR001173">
    <property type="entry name" value="Glyco_trans_2-like"/>
</dbReference>
<dbReference type="Pfam" id="PF00535">
    <property type="entry name" value="Glycos_transf_2"/>
    <property type="match status" value="1"/>
</dbReference>
<accession>A0A2R7YZ41</accession>
<reference evidence="3 4" key="1">
    <citation type="submission" date="2018-03" db="EMBL/GenBank/DDBJ databases">
        <authorList>
            <person name="Keele B.F."/>
        </authorList>
    </citation>
    <scope>NUCLEOTIDE SEQUENCE [LARGE SCALE GENOMIC DNA]</scope>
    <source>
        <strain evidence="3 4">IB-3</strain>
    </source>
</reference>
<keyword evidence="3" id="KW-0808">Transferase</keyword>
<gene>
    <name evidence="3" type="ORF">C7S10_09745</name>
</gene>
<evidence type="ECO:0000313" key="4">
    <source>
        <dbReference type="Proteomes" id="UP000244867"/>
    </source>
</evidence>
<comment type="caution">
    <text evidence="3">The sequence shown here is derived from an EMBL/GenBank/DDBJ whole genome shotgun (WGS) entry which is preliminary data.</text>
</comment>
<feature type="region of interest" description="Disordered" evidence="1">
    <location>
        <begin position="461"/>
        <end position="486"/>
    </location>
</feature>
<dbReference type="OrthoDB" id="4120491at2"/>
<proteinExistence type="predicted"/>
<dbReference type="AlphaFoldDB" id="A0A2R7YZ41"/>
<evidence type="ECO:0000256" key="1">
    <source>
        <dbReference type="SAM" id="MobiDB-lite"/>
    </source>
</evidence>
<sequence length="486" mass="53725">MSQPLVRRNEWRALPARDGWTPTLSASVVIPTWSADATLPFVLAGLAAQTYPSHLLEVVVVDDGNPTPVSLPDVRPENTRVVRVVDGWGRANACHTGVLASDGEVVMWLDADMLAFSEHVEAQLRWHHEIDYAVVLGTKRFVDPGRLEGRTPENVRDAVASHEIAGVWDWDTEETHKWVEGMWRRTDDLTLAGPRAFRAHVGATGSLTRSLYDAAGGMATDLRLGEDMELGHRLAEAGGVLIPEHASRAWHLGRTHVMQHRDQINRYNDAFLANLVPTMRPKRNRRGRRYDVPYLEVVLDARSRPADEVIGVVDSVLDSSLDDLRVVLLGDWAELTDARQSPLGDPQLETRIVHRTYAGDQRVALLGELPAGRCPSPWRLTLDGVALAPEPPTLEALLDDLEAHHDGAAVIDGVGRLVRTAAAERVLRVQTEVSDDALHAAYGLVRLGADGWLPTAERDVPRYEGKMKPPVERESGEKKGLFGRLR</sequence>
<dbReference type="GO" id="GO:0016740">
    <property type="term" value="F:transferase activity"/>
    <property type="evidence" value="ECO:0007669"/>
    <property type="project" value="UniProtKB-KW"/>
</dbReference>
<protein>
    <submittedName>
        <fullName evidence="3">Glycosyl transferase family 2</fullName>
    </submittedName>
</protein>
<keyword evidence="4" id="KW-1185">Reference proteome</keyword>
<dbReference type="EMBL" id="PYXZ01000003">
    <property type="protein sequence ID" value="PUA81296.1"/>
    <property type="molecule type" value="Genomic_DNA"/>
</dbReference>
<dbReference type="PANTHER" id="PTHR43685:SF2">
    <property type="entry name" value="GLYCOSYLTRANSFERASE 2-LIKE DOMAIN-CONTAINING PROTEIN"/>
    <property type="match status" value="1"/>
</dbReference>
<feature type="compositionally biased region" description="Basic and acidic residues" evidence="1">
    <location>
        <begin position="461"/>
        <end position="480"/>
    </location>
</feature>
<dbReference type="RefSeq" id="WP_108344238.1">
    <property type="nucleotide sequence ID" value="NZ_PYXZ01000003.1"/>
</dbReference>
<name>A0A2R7YZ41_9ACTN</name>
<dbReference type="InterPro" id="IPR050834">
    <property type="entry name" value="Glycosyltransf_2"/>
</dbReference>
<evidence type="ECO:0000259" key="2">
    <source>
        <dbReference type="Pfam" id="PF00535"/>
    </source>
</evidence>
<dbReference type="SUPFAM" id="SSF53448">
    <property type="entry name" value="Nucleotide-diphospho-sugar transferases"/>
    <property type="match status" value="1"/>
</dbReference>
<dbReference type="Gene3D" id="3.90.550.10">
    <property type="entry name" value="Spore Coat Polysaccharide Biosynthesis Protein SpsA, Chain A"/>
    <property type="match status" value="1"/>
</dbReference>
<dbReference type="CDD" id="cd00761">
    <property type="entry name" value="Glyco_tranf_GTA_type"/>
    <property type="match status" value="1"/>
</dbReference>
<evidence type="ECO:0000313" key="3">
    <source>
        <dbReference type="EMBL" id="PUA81296.1"/>
    </source>
</evidence>
<feature type="domain" description="Glycosyltransferase 2-like" evidence="2">
    <location>
        <begin position="27"/>
        <end position="155"/>
    </location>
</feature>
<dbReference type="InterPro" id="IPR029044">
    <property type="entry name" value="Nucleotide-diphossugar_trans"/>
</dbReference>
<organism evidence="3 4">
    <name type="scientific">Nocardioides currus</name>
    <dbReference type="NCBI Taxonomy" id="2133958"/>
    <lineage>
        <taxon>Bacteria</taxon>
        <taxon>Bacillati</taxon>
        <taxon>Actinomycetota</taxon>
        <taxon>Actinomycetes</taxon>
        <taxon>Propionibacteriales</taxon>
        <taxon>Nocardioidaceae</taxon>
        <taxon>Nocardioides</taxon>
    </lineage>
</organism>
<dbReference type="Proteomes" id="UP000244867">
    <property type="component" value="Unassembled WGS sequence"/>
</dbReference>
<dbReference type="PANTHER" id="PTHR43685">
    <property type="entry name" value="GLYCOSYLTRANSFERASE"/>
    <property type="match status" value="1"/>
</dbReference>